<organism evidence="1 2">
    <name type="scientific">Populus deltoides</name>
    <name type="common">Eastern poplar</name>
    <name type="synonym">Eastern cottonwood</name>
    <dbReference type="NCBI Taxonomy" id="3696"/>
    <lineage>
        <taxon>Eukaryota</taxon>
        <taxon>Viridiplantae</taxon>
        <taxon>Streptophyta</taxon>
        <taxon>Embryophyta</taxon>
        <taxon>Tracheophyta</taxon>
        <taxon>Spermatophyta</taxon>
        <taxon>Magnoliopsida</taxon>
        <taxon>eudicotyledons</taxon>
        <taxon>Gunneridae</taxon>
        <taxon>Pentapetalae</taxon>
        <taxon>rosids</taxon>
        <taxon>fabids</taxon>
        <taxon>Malpighiales</taxon>
        <taxon>Salicaceae</taxon>
        <taxon>Saliceae</taxon>
        <taxon>Populus</taxon>
    </lineage>
</organism>
<evidence type="ECO:0000313" key="2">
    <source>
        <dbReference type="Proteomes" id="UP000807159"/>
    </source>
</evidence>
<evidence type="ECO:0000313" key="1">
    <source>
        <dbReference type="EMBL" id="KAH8510066.1"/>
    </source>
</evidence>
<protein>
    <recommendedName>
        <fullName evidence="3">HMA domain-containing protein</fullName>
    </recommendedName>
</protein>
<dbReference type="EMBL" id="JACEGQ020000004">
    <property type="protein sequence ID" value="KAH8510066.1"/>
    <property type="molecule type" value="Genomic_DNA"/>
</dbReference>
<name>A0A8T2YYJ3_POPDE</name>
<dbReference type="AlphaFoldDB" id="A0A8T2YYJ3"/>
<accession>A0A8T2YYJ3</accession>
<reference evidence="1" key="1">
    <citation type="journal article" date="2021" name="J. Hered.">
        <title>Genome Assembly of Salicaceae Populus deltoides (Eastern Cottonwood) I-69 Based on Nanopore Sequencing and Hi-C Technologies.</title>
        <authorList>
            <person name="Bai S."/>
            <person name="Wu H."/>
            <person name="Zhang J."/>
            <person name="Pan Z."/>
            <person name="Zhao W."/>
            <person name="Li Z."/>
            <person name="Tong C."/>
        </authorList>
    </citation>
    <scope>NUCLEOTIDE SEQUENCE</scope>
    <source>
        <tissue evidence="1">Leaf</tissue>
    </source>
</reference>
<keyword evidence="2" id="KW-1185">Reference proteome</keyword>
<comment type="caution">
    <text evidence="1">The sequence shown here is derived from an EMBL/GenBank/DDBJ whole genome shotgun (WGS) entry which is preliminary data.</text>
</comment>
<sequence>MDLPMDAKIFKSKVTLLVLAESANWSGIEETLRSSRDLTVKSINRETGFISIEGRIDPNKVVAMLQKVEKDVYFVNMEVEDNSDKTDVVTMENKIKEICGISDETLGSPTKKYTTVEKFKATLAVASSSPDWSKIEETLRSSREVTVKSIDKEEGSISIESKVDPKGVVEMLEGVEKHVYVVNLDVESKIDPEIRRMLESLDSAQENPPS</sequence>
<evidence type="ECO:0008006" key="3">
    <source>
        <dbReference type="Google" id="ProtNLM"/>
    </source>
</evidence>
<proteinExistence type="predicted"/>
<gene>
    <name evidence="1" type="ORF">H0E87_007842</name>
</gene>
<dbReference type="Proteomes" id="UP000807159">
    <property type="component" value="Chromosome 4"/>
</dbReference>